<dbReference type="InterPro" id="IPR004369">
    <property type="entry name" value="Prolyl-tRNA_editing_YbaK/EbsC"/>
</dbReference>
<comment type="similarity">
    <text evidence="1 4">Belongs to the prolyl-tRNA editing family. YbaK/EbsC subfamily.</text>
</comment>
<evidence type="ECO:0000259" key="5">
    <source>
        <dbReference type="Pfam" id="PF04073"/>
    </source>
</evidence>
<evidence type="ECO:0000256" key="2">
    <source>
        <dbReference type="ARBA" id="ARBA00022917"/>
    </source>
</evidence>
<dbReference type="InterPro" id="IPR007214">
    <property type="entry name" value="YbaK/aa-tRNA-synth-assoc-dom"/>
</dbReference>
<gene>
    <name evidence="6" type="primary">ybaK</name>
    <name evidence="6" type="ORF">ACFP58_11230</name>
</gene>
<dbReference type="Pfam" id="PF04073">
    <property type="entry name" value="tRNA_edit"/>
    <property type="match status" value="1"/>
</dbReference>
<organism evidence="6 7">
    <name type="scientific">Psychrobacter glacincola</name>
    <dbReference type="NCBI Taxonomy" id="56810"/>
    <lineage>
        <taxon>Bacteria</taxon>
        <taxon>Pseudomonadati</taxon>
        <taxon>Pseudomonadota</taxon>
        <taxon>Gammaproteobacteria</taxon>
        <taxon>Moraxellales</taxon>
        <taxon>Moraxellaceae</taxon>
        <taxon>Psychrobacter</taxon>
    </lineage>
</organism>
<dbReference type="RefSeq" id="WP_201564591.1">
    <property type="nucleotide sequence ID" value="NZ_CAJGZK010000029.1"/>
</dbReference>
<accession>A0ABW1W7I3</accession>
<dbReference type="EMBL" id="JBHSTZ010000034">
    <property type="protein sequence ID" value="MFC6382019.1"/>
    <property type="molecule type" value="Genomic_DNA"/>
</dbReference>
<reference evidence="7" key="1">
    <citation type="journal article" date="2019" name="Int. J. Syst. Evol. Microbiol.">
        <title>The Global Catalogue of Microorganisms (GCM) 10K type strain sequencing project: providing services to taxonomists for standard genome sequencing and annotation.</title>
        <authorList>
            <consortium name="The Broad Institute Genomics Platform"/>
            <consortium name="The Broad Institute Genome Sequencing Center for Infectious Disease"/>
            <person name="Wu L."/>
            <person name="Ma J."/>
        </authorList>
    </citation>
    <scope>NUCLEOTIDE SEQUENCE [LARGE SCALE GENOMIC DNA]</scope>
    <source>
        <strain evidence="7">CCM 2050</strain>
    </source>
</reference>
<evidence type="ECO:0000313" key="7">
    <source>
        <dbReference type="Proteomes" id="UP001596264"/>
    </source>
</evidence>
<evidence type="ECO:0000256" key="3">
    <source>
        <dbReference type="ARBA" id="ARBA00023239"/>
    </source>
</evidence>
<keyword evidence="2 4" id="KW-0648">Protein biosynthesis</keyword>
<dbReference type="InterPro" id="IPR036754">
    <property type="entry name" value="YbaK/aa-tRNA-synt-asso_dom_sf"/>
</dbReference>
<dbReference type="PANTHER" id="PTHR30411">
    <property type="entry name" value="CYTOPLASMIC PROTEIN"/>
    <property type="match status" value="1"/>
</dbReference>
<keyword evidence="3 4" id="KW-0456">Lyase</keyword>
<dbReference type="Proteomes" id="UP001596264">
    <property type="component" value="Unassembled WGS sequence"/>
</dbReference>
<dbReference type="PANTHER" id="PTHR30411:SF0">
    <property type="entry name" value="CYS-TRNA(PRO)_CYS-TRNA(CYS) DEACYLASE YBAK"/>
    <property type="match status" value="1"/>
</dbReference>
<dbReference type="EC" id="4.2.-.-" evidence="4"/>
<keyword evidence="7" id="KW-1185">Reference proteome</keyword>
<evidence type="ECO:0000256" key="1">
    <source>
        <dbReference type="ARBA" id="ARBA00009798"/>
    </source>
</evidence>
<sequence length="162" mass="17506">MTPAINLAKQRGLDYQLHEYTHDSNAASFGLEAAEKLGVDVGQVFKTLVVLTDTDVLAVAILPVNKTLNFKKMAKGLSVNKMLACKKVQMADPKQVERSTGYVLGGVSPLGQKKRLVTIIDDSAQTHSTIYVSGGRRGLEIELSPAQLMTTLTARFASITDD</sequence>
<evidence type="ECO:0000313" key="6">
    <source>
        <dbReference type="EMBL" id="MFC6382019.1"/>
    </source>
</evidence>
<dbReference type="Gene3D" id="3.90.960.10">
    <property type="entry name" value="YbaK/aminoacyl-tRNA synthetase-associated domain"/>
    <property type="match status" value="1"/>
</dbReference>
<name>A0ABW1W7I3_9GAMM</name>
<dbReference type="NCBIfam" id="TIGR00011">
    <property type="entry name" value="YbaK_EbsC"/>
    <property type="match status" value="1"/>
</dbReference>
<proteinExistence type="inferred from homology"/>
<dbReference type="PIRSF" id="PIRSF006181">
    <property type="entry name" value="EbsC_YbaK"/>
    <property type="match status" value="1"/>
</dbReference>
<feature type="domain" description="YbaK/aminoacyl-tRNA synthetase-associated" evidence="5">
    <location>
        <begin position="32"/>
        <end position="149"/>
    </location>
</feature>
<dbReference type="SUPFAM" id="SSF55826">
    <property type="entry name" value="YbaK/ProRS associated domain"/>
    <property type="match status" value="1"/>
</dbReference>
<evidence type="ECO:0000256" key="4">
    <source>
        <dbReference type="PIRNR" id="PIRNR006181"/>
    </source>
</evidence>
<dbReference type="CDD" id="cd00002">
    <property type="entry name" value="YbaK_deacylase"/>
    <property type="match status" value="1"/>
</dbReference>
<protein>
    <recommendedName>
        <fullName evidence="4">Cys-tRNA(Pro)/Cys-tRNA(Cys) deacylase</fullName>
        <ecNumber evidence="4">4.2.-.-</ecNumber>
    </recommendedName>
</protein>
<comment type="caution">
    <text evidence="6">The sequence shown here is derived from an EMBL/GenBank/DDBJ whole genome shotgun (WGS) entry which is preliminary data.</text>
</comment>